<dbReference type="PANTHER" id="PTHR23014:SF1">
    <property type="entry name" value="DUF38 DOMAIN-CONTAINING PROTEIN-RELATED"/>
    <property type="match status" value="1"/>
</dbReference>
<protein>
    <submittedName>
        <fullName evidence="3">FTH domain-containing protein</fullName>
    </submittedName>
</protein>
<sequence length="255" mass="30331">MRVCRALHDYIHHSAPVARARILKVVVDNDAVYIRFEYNQPDHYCLYAVKFIMLSFHYHKNGCLIVSADDTEKYVKGKDFLSVVCDHLRRYLRWVGTVPQFEIKHEDDWYGYEPEFSFWEKLNIKLFSFMKPSFQLPTFEEIRKKVWETIEECLQSRVRPLRVTELIMNIEEPRIHILNLLNPKPLKTLIIGGSGRCPEFNVRRLKNLEEISISKLGNYEERCVSQPIRDFFNIKFVSLTVETISDEEILEIKRV</sequence>
<accession>A0A1I7UTG3</accession>
<proteinExistence type="predicted"/>
<dbReference type="Proteomes" id="UP000095282">
    <property type="component" value="Unplaced"/>
</dbReference>
<evidence type="ECO:0000313" key="3">
    <source>
        <dbReference type="WBParaSite" id="Csp11.Scaffold630.g19181.t1"/>
    </source>
</evidence>
<dbReference type="InterPro" id="IPR002900">
    <property type="entry name" value="DUF38/FTH_CAE_spp"/>
</dbReference>
<reference evidence="3" key="1">
    <citation type="submission" date="2016-11" db="UniProtKB">
        <authorList>
            <consortium name="WormBaseParasite"/>
        </authorList>
    </citation>
    <scope>IDENTIFICATION</scope>
</reference>
<dbReference type="AlphaFoldDB" id="A0A1I7UTG3"/>
<dbReference type="WBParaSite" id="Csp11.Scaffold630.g19181.t1">
    <property type="protein sequence ID" value="Csp11.Scaffold630.g19181.t1"/>
    <property type="gene ID" value="Csp11.Scaffold630.g19181"/>
</dbReference>
<keyword evidence="2" id="KW-1185">Reference proteome</keyword>
<name>A0A1I7UTG3_9PELO</name>
<evidence type="ECO:0000259" key="1">
    <source>
        <dbReference type="Pfam" id="PF01827"/>
    </source>
</evidence>
<organism evidence="2 3">
    <name type="scientific">Caenorhabditis tropicalis</name>
    <dbReference type="NCBI Taxonomy" id="1561998"/>
    <lineage>
        <taxon>Eukaryota</taxon>
        <taxon>Metazoa</taxon>
        <taxon>Ecdysozoa</taxon>
        <taxon>Nematoda</taxon>
        <taxon>Chromadorea</taxon>
        <taxon>Rhabditida</taxon>
        <taxon>Rhabditina</taxon>
        <taxon>Rhabditomorpha</taxon>
        <taxon>Rhabditoidea</taxon>
        <taxon>Rhabditidae</taxon>
        <taxon>Peloderinae</taxon>
        <taxon>Caenorhabditis</taxon>
    </lineage>
</organism>
<dbReference type="eggNOG" id="ENOG502TK8P">
    <property type="taxonomic scope" value="Eukaryota"/>
</dbReference>
<dbReference type="PANTHER" id="PTHR23014">
    <property type="entry name" value="F-BOX A PROTEIN"/>
    <property type="match status" value="1"/>
</dbReference>
<evidence type="ECO:0000313" key="2">
    <source>
        <dbReference type="Proteomes" id="UP000095282"/>
    </source>
</evidence>
<dbReference type="Pfam" id="PF01827">
    <property type="entry name" value="FTH"/>
    <property type="match status" value="1"/>
</dbReference>
<feature type="domain" description="DUF38" evidence="1">
    <location>
        <begin position="145"/>
        <end position="253"/>
    </location>
</feature>